<evidence type="ECO:0000313" key="4">
    <source>
        <dbReference type="Proteomes" id="UP001148614"/>
    </source>
</evidence>
<organism evidence="3 4">
    <name type="scientific">Xylaria arbuscula</name>
    <dbReference type="NCBI Taxonomy" id="114810"/>
    <lineage>
        <taxon>Eukaryota</taxon>
        <taxon>Fungi</taxon>
        <taxon>Dikarya</taxon>
        <taxon>Ascomycota</taxon>
        <taxon>Pezizomycotina</taxon>
        <taxon>Sordariomycetes</taxon>
        <taxon>Xylariomycetidae</taxon>
        <taxon>Xylariales</taxon>
        <taxon>Xylariaceae</taxon>
        <taxon>Xylaria</taxon>
    </lineage>
</organism>
<comment type="caution">
    <text evidence="3">The sequence shown here is derived from an EMBL/GenBank/DDBJ whole genome shotgun (WGS) entry which is preliminary data.</text>
</comment>
<feature type="transmembrane region" description="Helical" evidence="1">
    <location>
        <begin position="337"/>
        <end position="358"/>
    </location>
</feature>
<keyword evidence="1" id="KW-0472">Membrane</keyword>
<evidence type="ECO:0000313" key="3">
    <source>
        <dbReference type="EMBL" id="KAJ3562455.1"/>
    </source>
</evidence>
<feature type="transmembrane region" description="Helical" evidence="1">
    <location>
        <begin position="21"/>
        <end position="38"/>
    </location>
</feature>
<keyword evidence="1" id="KW-0812">Transmembrane</keyword>
<dbReference type="AlphaFoldDB" id="A0A9W8N7Y0"/>
<gene>
    <name evidence="3" type="ORF">NPX13_g8562</name>
</gene>
<sequence>MGIFHTFFDKGWRRTGAINSALAYLYAALLLVLWSASVSQPNTSLGGSTVIFNGNCNTSSELNLALHLMINIFSVLVFASSNFFMQVLNAPSRREVDNAHAWLRSADIGWQLTIATEEFTRGAAYFLPGASLTPGGAAGPGYQWFESEQVYTPPTINENIYHQAGKVYTGYSLDEYGVTPGISGYGQIVPWQHYLNQSSTIHRDIRQAAIEAWAWDFLNSTACQVEYLSCKPRTRYEDVVVIVDSGGSEQWRRSGVFKFNQTITNYTVDWDAVVPLQDIPSIQEPWALEFFPPVRLRNESLFGEGISFNDTYDALLVDYCLARPASKPVCKVLVSNLLLLIVIISILIKATQGTIVVWKLSDESLVTPGDAIQSFLTNPDPCTKGLGTLHIDDSWQLEYGFRKPWAPGTTSDNTGVVQPRKWKRKQSRLFSVIRNNNWIRTYKLLLMGLGFLSLSLMYSLLDSHNEISSFRCSTRYTIQKSRSSKLRKSGILTASPTGLFECHILLTIRHFLFSQHRGSTSFEADVRADGYSSLPLAQRKLRWGAITFPGEANEIAAFYDGKQVAHLGFGGEEHNITEPQEEHWYL</sequence>
<dbReference type="Pfam" id="PF20163">
    <property type="entry name" value="DUF6536"/>
    <property type="match status" value="1"/>
</dbReference>
<dbReference type="EMBL" id="JANPWZ010001900">
    <property type="protein sequence ID" value="KAJ3562455.1"/>
    <property type="molecule type" value="Genomic_DNA"/>
</dbReference>
<dbReference type="PANTHER" id="PTHR35395:SF1">
    <property type="entry name" value="DUF6536 DOMAIN-CONTAINING PROTEIN"/>
    <property type="match status" value="1"/>
</dbReference>
<evidence type="ECO:0000259" key="2">
    <source>
        <dbReference type="Pfam" id="PF20163"/>
    </source>
</evidence>
<keyword evidence="4" id="KW-1185">Reference proteome</keyword>
<keyword evidence="1" id="KW-1133">Transmembrane helix</keyword>
<dbReference type="PANTHER" id="PTHR35395">
    <property type="entry name" value="DUF6536 DOMAIN-CONTAINING PROTEIN"/>
    <property type="match status" value="1"/>
</dbReference>
<proteinExistence type="predicted"/>
<reference evidence="3" key="1">
    <citation type="submission" date="2022-07" db="EMBL/GenBank/DDBJ databases">
        <title>Genome Sequence of Xylaria arbuscula.</title>
        <authorList>
            <person name="Buettner E."/>
        </authorList>
    </citation>
    <scope>NUCLEOTIDE SEQUENCE</scope>
    <source>
        <strain evidence="3">VT107</strain>
    </source>
</reference>
<feature type="transmembrane region" description="Helical" evidence="1">
    <location>
        <begin position="64"/>
        <end position="85"/>
    </location>
</feature>
<protein>
    <recommendedName>
        <fullName evidence="2">DUF6536 domain-containing protein</fullName>
    </recommendedName>
</protein>
<dbReference type="VEuPathDB" id="FungiDB:F4678DRAFT_429407"/>
<accession>A0A9W8N7Y0</accession>
<dbReference type="Proteomes" id="UP001148614">
    <property type="component" value="Unassembled WGS sequence"/>
</dbReference>
<evidence type="ECO:0000256" key="1">
    <source>
        <dbReference type="SAM" id="Phobius"/>
    </source>
</evidence>
<feature type="domain" description="DUF6536" evidence="2">
    <location>
        <begin position="12"/>
        <end position="111"/>
    </location>
</feature>
<name>A0A9W8N7Y0_9PEZI</name>
<dbReference type="InterPro" id="IPR046623">
    <property type="entry name" value="DUF6536"/>
</dbReference>